<comment type="caution">
    <text evidence="4">The sequence shown here is derived from an EMBL/GenBank/DDBJ whole genome shotgun (WGS) entry which is preliminary data.</text>
</comment>
<accession>A0A2C6KIV8</accession>
<dbReference type="GO" id="GO:0006396">
    <property type="term" value="P:RNA processing"/>
    <property type="evidence" value="ECO:0007669"/>
    <property type="project" value="InterPro"/>
</dbReference>
<keyword evidence="1" id="KW-0694">RNA-binding</keyword>
<feature type="compositionally biased region" description="Polar residues" evidence="2">
    <location>
        <begin position="552"/>
        <end position="562"/>
    </location>
</feature>
<dbReference type="GeneID" id="94425589"/>
<feature type="region of interest" description="Disordered" evidence="2">
    <location>
        <begin position="60"/>
        <end position="96"/>
    </location>
</feature>
<dbReference type="InterPro" id="IPR013170">
    <property type="entry name" value="mRNA_splic_Cwf21_dom"/>
</dbReference>
<dbReference type="Pfam" id="PF08312">
    <property type="entry name" value="cwf21"/>
    <property type="match status" value="1"/>
</dbReference>
<dbReference type="PANTHER" id="PTHR23140">
    <property type="entry name" value="RNA PROCESSING PROTEIN LD23810P"/>
    <property type="match status" value="1"/>
</dbReference>
<dbReference type="InterPro" id="IPR051485">
    <property type="entry name" value="SR-CTD_assoc_factor"/>
</dbReference>
<dbReference type="SMART" id="SM00582">
    <property type="entry name" value="RPR"/>
    <property type="match status" value="1"/>
</dbReference>
<sequence length="630" mass="71510">MEKAPRGSEGGKYDFLYEHDSPENIYYRWRVFAFSQGDTVKSWRVEPFLIFLGGRTWRPPPSNSKFSQDKKRVKPDRKEDLPGQQSHGTTKGGDRLISADRDTLEDILRDITRERESIKKGMIFCMDHANCSSEIALCLYESLTLLETELNTKIARLYLLSDILYNSSSPTPCAWSYRASLEKHLPRIFEHWGTLVMDACKPEEADEENVKLEKKKKKIQILRLLKKLLRIWTSWAVYSQTYLQGLEASLFRTDFPAVLPEKADDGVEYKVPQEAESLLDEELDGEPLDVLESRDLSKYPLSLRPRIMEWLSLDKPEIERVCMQKGVASRPTPGAPCSFTAAIDRLACREYYLNLKVEAEDAPLQIPACAKELLLLRSASDKNTSSHPSSPLAASSVVAKLLAANPALGPLGDVASSSSSFAGEPDIKDEASSKKKMKKEEEEGEGKEENLDVKSESSDDIFDLPPEEEEDDENIFKQDQGENEKKGDKHSSSSLSHYRYGEEGGSSKKTRGREEAEEGENGRGEDHENDEENKKKDPKKTKTGHEIEDFSHPQNCLSPSSLEKTERKKSSLIDRMRMREVELQVTQQQIELEKLGVDKDEITLKCDELRKKLLEEIHKESERDRPNASG</sequence>
<feature type="compositionally biased region" description="Acidic residues" evidence="2">
    <location>
        <begin position="458"/>
        <end position="473"/>
    </location>
</feature>
<dbReference type="RefSeq" id="XP_067925645.1">
    <property type="nucleotide sequence ID" value="XM_068062378.1"/>
</dbReference>
<dbReference type="Gene3D" id="1.25.40.90">
    <property type="match status" value="1"/>
</dbReference>
<feature type="compositionally biased region" description="Basic and acidic residues" evidence="2">
    <location>
        <begin position="474"/>
        <end position="491"/>
    </location>
</feature>
<keyword evidence="5" id="KW-1185">Reference proteome</keyword>
<dbReference type="InterPro" id="IPR035967">
    <property type="entry name" value="SWAP/Surp_sf"/>
</dbReference>
<evidence type="ECO:0000313" key="4">
    <source>
        <dbReference type="EMBL" id="PHJ23971.1"/>
    </source>
</evidence>
<dbReference type="VEuPathDB" id="ToxoDB:CSUI_002176"/>
<organism evidence="4 5">
    <name type="scientific">Cystoisospora suis</name>
    <dbReference type="NCBI Taxonomy" id="483139"/>
    <lineage>
        <taxon>Eukaryota</taxon>
        <taxon>Sar</taxon>
        <taxon>Alveolata</taxon>
        <taxon>Apicomplexa</taxon>
        <taxon>Conoidasida</taxon>
        <taxon>Coccidia</taxon>
        <taxon>Eucoccidiorida</taxon>
        <taxon>Eimeriorina</taxon>
        <taxon>Sarcocystidae</taxon>
        <taxon>Cystoisospora</taxon>
    </lineage>
</organism>
<dbReference type="Proteomes" id="UP000221165">
    <property type="component" value="Unassembled WGS sequence"/>
</dbReference>
<evidence type="ECO:0000256" key="2">
    <source>
        <dbReference type="SAM" id="MobiDB-lite"/>
    </source>
</evidence>
<dbReference type="Pfam" id="PF04818">
    <property type="entry name" value="CID"/>
    <property type="match status" value="1"/>
</dbReference>
<dbReference type="AlphaFoldDB" id="A0A2C6KIV8"/>
<dbReference type="EMBL" id="MIGC01000911">
    <property type="protein sequence ID" value="PHJ23971.1"/>
    <property type="molecule type" value="Genomic_DNA"/>
</dbReference>
<dbReference type="GO" id="GO:0003723">
    <property type="term" value="F:RNA binding"/>
    <property type="evidence" value="ECO:0007669"/>
    <property type="project" value="UniProtKB-KW"/>
</dbReference>
<gene>
    <name evidence="4" type="ORF">CSUI_002176</name>
</gene>
<dbReference type="PANTHER" id="PTHR23140:SF0">
    <property type="entry name" value="U2 SNRNP-ASSOCIATED SURP MOTIF-CONTAINING PROTEIN"/>
    <property type="match status" value="1"/>
</dbReference>
<dbReference type="InterPro" id="IPR006569">
    <property type="entry name" value="CID_dom"/>
</dbReference>
<evidence type="ECO:0000256" key="1">
    <source>
        <dbReference type="ARBA" id="ARBA00022884"/>
    </source>
</evidence>
<proteinExistence type="predicted"/>
<dbReference type="GO" id="GO:0005634">
    <property type="term" value="C:nucleus"/>
    <property type="evidence" value="ECO:0007669"/>
    <property type="project" value="TreeGrafter"/>
</dbReference>
<name>A0A2C6KIV8_9APIC</name>
<reference evidence="4 5" key="1">
    <citation type="journal article" date="2017" name="Int. J. Parasitol.">
        <title>The genome of the protozoan parasite Cystoisospora suis and a reverse vaccinology approach to identify vaccine candidates.</title>
        <authorList>
            <person name="Palmieri N."/>
            <person name="Shrestha A."/>
            <person name="Ruttkowski B."/>
            <person name="Beck T."/>
            <person name="Vogl C."/>
            <person name="Tomley F."/>
            <person name="Blake D.P."/>
            <person name="Joachim A."/>
        </authorList>
    </citation>
    <scope>NUCLEOTIDE SEQUENCE [LARGE SCALE GENOMIC DNA]</scope>
    <source>
        <strain evidence="4 5">Wien I</strain>
    </source>
</reference>
<dbReference type="PROSITE" id="PS51391">
    <property type="entry name" value="CID"/>
    <property type="match status" value="1"/>
</dbReference>
<dbReference type="SUPFAM" id="SSF109905">
    <property type="entry name" value="Surp module (SWAP domain)"/>
    <property type="match status" value="1"/>
</dbReference>
<dbReference type="CDD" id="cd21372">
    <property type="entry name" value="cwf21_CWC21-like"/>
    <property type="match status" value="1"/>
</dbReference>
<protein>
    <submittedName>
        <fullName evidence="4">Rrm domain-containing</fullName>
    </submittedName>
</protein>
<dbReference type="OrthoDB" id="377209at2759"/>
<feature type="compositionally biased region" description="Basic and acidic residues" evidence="2">
    <location>
        <begin position="425"/>
        <end position="457"/>
    </location>
</feature>
<evidence type="ECO:0000259" key="3">
    <source>
        <dbReference type="PROSITE" id="PS51391"/>
    </source>
</evidence>
<feature type="non-terminal residue" evidence="4">
    <location>
        <position position="630"/>
    </location>
</feature>
<feature type="domain" description="CID" evidence="3">
    <location>
        <begin position="96"/>
        <end position="254"/>
    </location>
</feature>
<evidence type="ECO:0000313" key="5">
    <source>
        <dbReference type="Proteomes" id="UP000221165"/>
    </source>
</evidence>
<dbReference type="InterPro" id="IPR008942">
    <property type="entry name" value="ENTH_VHS"/>
</dbReference>
<feature type="region of interest" description="Disordered" evidence="2">
    <location>
        <begin position="414"/>
        <end position="570"/>
    </location>
</feature>